<dbReference type="EMBL" id="AHCD03000028">
    <property type="protein sequence ID" value="KAF7787680.1"/>
    <property type="molecule type" value="Genomic_DNA"/>
</dbReference>
<dbReference type="Proteomes" id="UP000016480">
    <property type="component" value="Unassembled WGS sequence"/>
</dbReference>
<proteinExistence type="predicted"/>
<evidence type="ECO:0000313" key="1">
    <source>
        <dbReference type="EMBL" id="KAF7787680.1"/>
    </source>
</evidence>
<gene>
    <name evidence="1" type="ORF">PRUB_a5171</name>
</gene>
<comment type="caution">
    <text evidence="1">The sequence shown here is derived from an EMBL/GenBank/DDBJ whole genome shotgun (WGS) entry which is preliminary data.</text>
</comment>
<protein>
    <submittedName>
        <fullName evidence="1">Uncharacterized protein</fullName>
    </submittedName>
</protein>
<name>A0A8T0CAQ7_9GAMM</name>
<dbReference type="AlphaFoldDB" id="A0A8T0CAQ7"/>
<reference evidence="1 2" key="1">
    <citation type="journal article" date="2012" name="J. Bacteriol.">
        <title>Genome sequence of the cycloprodigiosin-producing bacterial strain Pseudoalteromonas rubra ATCC 29570(T).</title>
        <authorList>
            <person name="Xie B.B."/>
            <person name="Shu Y.L."/>
            <person name="Qin Q.L."/>
            <person name="Rong J.C."/>
            <person name="Zhang X.Y."/>
            <person name="Chen X.L."/>
            <person name="Zhou B.C."/>
            <person name="Zhang Y.Z."/>
        </authorList>
    </citation>
    <scope>NUCLEOTIDE SEQUENCE [LARGE SCALE GENOMIC DNA]</scope>
    <source>
        <strain evidence="1 2">DSM 6842</strain>
    </source>
</reference>
<evidence type="ECO:0000313" key="2">
    <source>
        <dbReference type="Proteomes" id="UP000016480"/>
    </source>
</evidence>
<accession>A0A8T0CAQ7</accession>
<sequence length="58" mass="6844">MKKCQIDDKQTDKALFWFVGKGFEALLRPEIRDKKILKQIQVASSCWQPHRISEQVAR</sequence>
<dbReference type="RefSeq" id="WP_155946437.1">
    <property type="nucleotide sequence ID" value="NZ_AHCD03000028.1"/>
</dbReference>
<organism evidence="1 2">
    <name type="scientific">Pseudoalteromonas rubra</name>
    <dbReference type="NCBI Taxonomy" id="43658"/>
    <lineage>
        <taxon>Bacteria</taxon>
        <taxon>Pseudomonadati</taxon>
        <taxon>Pseudomonadota</taxon>
        <taxon>Gammaproteobacteria</taxon>
        <taxon>Alteromonadales</taxon>
        <taxon>Pseudoalteromonadaceae</taxon>
        <taxon>Pseudoalteromonas</taxon>
    </lineage>
</organism>
<dbReference type="GeneID" id="61356993"/>